<reference evidence="3" key="1">
    <citation type="submission" date="2025-08" db="UniProtKB">
        <authorList>
            <consortium name="RefSeq"/>
        </authorList>
    </citation>
    <scope>IDENTIFICATION</scope>
    <source>
        <tissue evidence="3">Whole larval tissue</tissue>
    </source>
</reference>
<dbReference type="AlphaFoldDB" id="A0A9R0CXD5"/>
<dbReference type="Proteomes" id="UP000829999">
    <property type="component" value="Chromosome 25"/>
</dbReference>
<accession>A0A9R0CXD5</accession>
<feature type="region of interest" description="Disordered" evidence="1">
    <location>
        <begin position="439"/>
        <end position="495"/>
    </location>
</feature>
<keyword evidence="2" id="KW-1185">Reference proteome</keyword>
<evidence type="ECO:0000256" key="1">
    <source>
        <dbReference type="SAM" id="MobiDB-lite"/>
    </source>
</evidence>
<evidence type="ECO:0000313" key="3">
    <source>
        <dbReference type="RefSeq" id="XP_035432330.2"/>
    </source>
</evidence>
<gene>
    <name evidence="3" type="primary">LOC118264081</name>
</gene>
<dbReference type="OrthoDB" id="7488781at2759"/>
<feature type="compositionally biased region" description="Polar residues" evidence="1">
    <location>
        <begin position="456"/>
        <end position="465"/>
    </location>
</feature>
<proteinExistence type="predicted"/>
<protein>
    <submittedName>
        <fullName evidence="3">Uncharacterized protein LOC118264081</fullName>
    </submittedName>
</protein>
<dbReference type="GeneID" id="118264081"/>
<name>A0A9R0CXD5_SPOFR</name>
<sequence>MSLIFIFYCFIFDNYKQLMICCVLDKLPFMRNVCVKSVPSSIAMPEGMLVILDLEFINIYPIRDLRMEWRIGSVIFNHTSFSQIGQLAHAKLVIKKTNLKMTGKILGFLSVKTGTHSELLTVVQSSSVIYDFRYKRAHYDQILKRWIRLKQKNDLKKIIIYHNKWKHFIKIDLSRNVTFVQKQGSTLCDRLQLKTIIPSIRPGTPSWAYYYLAKNKQKVKRLIKPNRVIDIEIYFSSEETSTSSNSRPNYSAPPRPEIGRIRRLLPSIPGVTPRYLPHHQVRPAVANLPSPSRLSTRETRQPEPAIRRVLPVPVKTSHDPHWCVPRVRRAMTPQPVVSHPQYLAVPPRCIPESREAAHRTHCHLIPLLPPSRLLPTPIRTIPRLDRQGAAEVLAPLIVSQAQNEDHLHVPRPDLVYLENKYKHIRLASTKVTASITPRSQLFGTGSHSRQPPAENLPSTSSTPSTVRCEYPLDERDTQSTWTSQQKPYGKTDEESDITLPLLKNTTEGEKNLLEFFGAREVLSPPSLQLTKMDSLPVPSICTMRLAQSESFHYEQIESFQETDNKEDQESVIASKSCSYEELKADSVITFSTKDKIHIITIPEQDRDEQLPIRFAIPVRPRSLPRRILASCVRAFETCFTRVSTWSRSLCRTESYTRSNTISQSSSSLSGSFRLSRLLARDQPAPVFEV</sequence>
<organism evidence="2 3">
    <name type="scientific">Spodoptera frugiperda</name>
    <name type="common">Fall armyworm</name>
    <dbReference type="NCBI Taxonomy" id="7108"/>
    <lineage>
        <taxon>Eukaryota</taxon>
        <taxon>Metazoa</taxon>
        <taxon>Ecdysozoa</taxon>
        <taxon>Arthropoda</taxon>
        <taxon>Hexapoda</taxon>
        <taxon>Insecta</taxon>
        <taxon>Pterygota</taxon>
        <taxon>Neoptera</taxon>
        <taxon>Endopterygota</taxon>
        <taxon>Lepidoptera</taxon>
        <taxon>Glossata</taxon>
        <taxon>Ditrysia</taxon>
        <taxon>Noctuoidea</taxon>
        <taxon>Noctuidae</taxon>
        <taxon>Amphipyrinae</taxon>
        <taxon>Spodoptera</taxon>
    </lineage>
</organism>
<evidence type="ECO:0000313" key="2">
    <source>
        <dbReference type="Proteomes" id="UP000829999"/>
    </source>
</evidence>
<dbReference type="RefSeq" id="XP_035432330.2">
    <property type="nucleotide sequence ID" value="XM_035576437.2"/>
</dbReference>
<feature type="compositionally biased region" description="Polar residues" evidence="1">
    <location>
        <begin position="439"/>
        <end position="449"/>
    </location>
</feature>